<accession>A0A0J8JHX1</accession>
<evidence type="ECO:0000313" key="2">
    <source>
        <dbReference type="Proteomes" id="UP000037600"/>
    </source>
</evidence>
<dbReference type="RefSeq" id="WP_048695014.1">
    <property type="nucleotide sequence ID" value="NZ_KQ130505.1"/>
</dbReference>
<protein>
    <recommendedName>
        <fullName evidence="3">Outer membrane protein beta-barrel domain-containing protein</fullName>
    </recommendedName>
</protein>
<reference evidence="1 2" key="1">
    <citation type="submission" date="2015-04" db="EMBL/GenBank/DDBJ databases">
        <title>Draft Genome Sequence of the Novel Agar-Digesting Marine Bacterium Q1.</title>
        <authorList>
            <person name="Li Y."/>
            <person name="Li D."/>
            <person name="Chen G."/>
            <person name="Du Z."/>
        </authorList>
    </citation>
    <scope>NUCLEOTIDE SEQUENCE [LARGE SCALE GENOMIC DNA]</scope>
    <source>
        <strain evidence="1 2">Q1</strain>
    </source>
</reference>
<gene>
    <name evidence="1" type="ORF">XM47_16525</name>
</gene>
<sequence length="198" mass="21940">MKVNYILAGLILATSQIQAEEVESNYAESSGFYGSIGTVSIDEKVAYMEGIGDSATYWKFGWEQRNINWIWGVGISGYLYDDKYEFSQQTQDNFGNKKDSESSATAFNAYLEGGYRHIVNQNFDVALLAGYEAVLSSDRGIGLCTNCYSEDIDVSAGLYAQPRMTYTWDNGWYGALGYNAYFGGDVSNALMITLGATW</sequence>
<dbReference type="AlphaFoldDB" id="A0A0J8JHX1"/>
<dbReference type="EMBL" id="LAZL01000034">
    <property type="protein sequence ID" value="KMT64001.1"/>
    <property type="molecule type" value="Genomic_DNA"/>
</dbReference>
<name>A0A0J8JHX1_9ALTE</name>
<organism evidence="1 2">
    <name type="scientific">Catenovulum maritimum</name>
    <dbReference type="NCBI Taxonomy" id="1513271"/>
    <lineage>
        <taxon>Bacteria</taxon>
        <taxon>Pseudomonadati</taxon>
        <taxon>Pseudomonadota</taxon>
        <taxon>Gammaproteobacteria</taxon>
        <taxon>Alteromonadales</taxon>
        <taxon>Alteromonadaceae</taxon>
        <taxon>Catenovulum</taxon>
    </lineage>
</organism>
<keyword evidence="2" id="KW-1185">Reference proteome</keyword>
<dbReference type="OrthoDB" id="6399900at2"/>
<dbReference type="Proteomes" id="UP000037600">
    <property type="component" value="Unassembled WGS sequence"/>
</dbReference>
<evidence type="ECO:0000313" key="1">
    <source>
        <dbReference type="EMBL" id="KMT64001.1"/>
    </source>
</evidence>
<evidence type="ECO:0008006" key="3">
    <source>
        <dbReference type="Google" id="ProtNLM"/>
    </source>
</evidence>
<comment type="caution">
    <text evidence="1">The sequence shown here is derived from an EMBL/GenBank/DDBJ whole genome shotgun (WGS) entry which is preliminary data.</text>
</comment>
<proteinExistence type="predicted"/>